<sequence length="46" mass="5197">MNKKGVESYILLVIITLIVLILIVIFYLFLFSPGTLHKLIPSVPII</sequence>
<keyword evidence="1" id="KW-0472">Membrane</keyword>
<feature type="transmembrane region" description="Helical" evidence="1">
    <location>
        <begin position="9"/>
        <end position="30"/>
    </location>
</feature>
<evidence type="ECO:0000313" key="3">
    <source>
        <dbReference type="Proteomes" id="UP000009375"/>
    </source>
</evidence>
<dbReference type="AlphaFoldDB" id="D2EEJ5"/>
<protein>
    <submittedName>
        <fullName evidence="2">Uncharacterized protein</fullName>
    </submittedName>
</protein>
<dbReference type="Proteomes" id="UP000009375">
    <property type="component" value="Unassembled WGS sequence"/>
</dbReference>
<proteinExistence type="predicted"/>
<name>D2EEJ5_PARA4</name>
<accession>D2EEJ5</accession>
<keyword evidence="1" id="KW-1133">Transmembrane helix</keyword>
<organism evidence="2 3">
    <name type="scientific">Candidatus Parvarchaeum acidiphilum ARMAN-4</name>
    <dbReference type="NCBI Taxonomy" id="662760"/>
    <lineage>
        <taxon>Archaea</taxon>
        <taxon>Candidatus Parvarchaeota</taxon>
        <taxon>Candidatus Parvarchaeum</taxon>
    </lineage>
</organism>
<reference evidence="2 3" key="1">
    <citation type="journal article" date="2010" name="Proc. Natl. Acad. Sci. U.S.A.">
        <title>Enigmatic, ultrasmall, uncultivated Archaea.</title>
        <authorList>
            <person name="Baker B.J."/>
            <person name="Comolli L.R."/>
            <person name="Dick G.J."/>
            <person name="Hauser L.J."/>
            <person name="Hyatt D."/>
            <person name="Dill B.D."/>
            <person name="Land M.L."/>
            <person name="Verberkmoes N.C."/>
            <person name="Hettich R.L."/>
            <person name="Banfield J.F."/>
        </authorList>
    </citation>
    <scope>NUCLEOTIDE SEQUENCE [LARGE SCALE GENOMIC DNA]</scope>
</reference>
<evidence type="ECO:0000256" key="1">
    <source>
        <dbReference type="SAM" id="Phobius"/>
    </source>
</evidence>
<gene>
    <name evidence="2" type="ORF">BJBARM4_0140</name>
</gene>
<keyword evidence="1" id="KW-0812">Transmembrane</keyword>
<evidence type="ECO:0000313" key="2">
    <source>
        <dbReference type="EMBL" id="EEZ93213.1"/>
    </source>
</evidence>
<dbReference type="EMBL" id="GG730040">
    <property type="protein sequence ID" value="EEZ93213.1"/>
    <property type="molecule type" value="Genomic_DNA"/>
</dbReference>